<dbReference type="AlphaFoldDB" id="A0A1V4SL36"/>
<dbReference type="RefSeq" id="WP_080063965.1">
    <property type="nucleotide sequence ID" value="NZ_MZGX01000008.1"/>
</dbReference>
<organism evidence="4 5">
    <name type="scientific">Ruminiclostridium hungatei</name>
    <name type="common">Clostridium hungatei</name>
    <dbReference type="NCBI Taxonomy" id="48256"/>
    <lineage>
        <taxon>Bacteria</taxon>
        <taxon>Bacillati</taxon>
        <taxon>Bacillota</taxon>
        <taxon>Clostridia</taxon>
        <taxon>Eubacteriales</taxon>
        <taxon>Oscillospiraceae</taxon>
        <taxon>Ruminiclostridium</taxon>
    </lineage>
</organism>
<protein>
    <submittedName>
        <fullName evidence="4">NADH oxidase</fullName>
        <ecNumber evidence="4">1.-.-.-</ecNumber>
    </submittedName>
</protein>
<dbReference type="InterPro" id="IPR001155">
    <property type="entry name" value="OxRdtase_FMN_N"/>
</dbReference>
<dbReference type="EMBL" id="MZGX01000008">
    <property type="protein sequence ID" value="OPX44524.1"/>
    <property type="molecule type" value="Genomic_DNA"/>
</dbReference>
<dbReference type="EC" id="1.-.-.-" evidence="4"/>
<dbReference type="Proteomes" id="UP000191554">
    <property type="component" value="Unassembled WGS sequence"/>
</dbReference>
<keyword evidence="1" id="KW-0285">Flavoprotein</keyword>
<keyword evidence="2 4" id="KW-0560">Oxidoreductase</keyword>
<dbReference type="PANTHER" id="PTHR43656">
    <property type="entry name" value="BINDING OXIDOREDUCTASE, PUTATIVE (AFU_ORTHOLOGUE AFUA_2G08260)-RELATED"/>
    <property type="match status" value="1"/>
</dbReference>
<dbReference type="CDD" id="cd02803">
    <property type="entry name" value="OYE_like_FMN_family"/>
    <property type="match status" value="1"/>
</dbReference>
<evidence type="ECO:0000313" key="5">
    <source>
        <dbReference type="Proteomes" id="UP000191554"/>
    </source>
</evidence>
<keyword evidence="5" id="KW-1185">Reference proteome</keyword>
<dbReference type="GO" id="GO:0016491">
    <property type="term" value="F:oxidoreductase activity"/>
    <property type="evidence" value="ECO:0007669"/>
    <property type="project" value="UniProtKB-KW"/>
</dbReference>
<reference evidence="4 5" key="1">
    <citation type="submission" date="2017-03" db="EMBL/GenBank/DDBJ databases">
        <title>Genome sequence of Clostridium hungatei DSM 14427.</title>
        <authorList>
            <person name="Poehlein A."/>
            <person name="Daniel R."/>
        </authorList>
    </citation>
    <scope>NUCLEOTIDE SEQUENCE [LARGE SCALE GENOMIC DNA]</scope>
    <source>
        <strain evidence="4 5">DSM 14427</strain>
    </source>
</reference>
<name>A0A1V4SL36_RUMHU</name>
<gene>
    <name evidence="4" type="ORF">CLHUN_15170</name>
</gene>
<sequence>MNYLLKPLKVGNLTLGNRLVMPPLVTDKADAYGKVTNEMLDFYKDKTQGGYVSLIIVENSYICREGKFDKRQLSITDDSMIEGLNKLADAIHSNGSKCIMQINHAGGKANEKEIGTIPVGPSAFSDNSVRELCRQEIENLVQIYGDAAGRVKAAGFDGVEIHSAHGFLLNQFYSPLINKRTDNYGGDVYNRIRIHLEIINMIRSVVGKDFTISLRLGAADYLKGGTTIEDSLIAAAEFEKAGVNILSISGGLLGFTIPGVTEQGYFAPLSEAIKKVVALPIILTGGITHAKAAERLLIDNKADLIGVGRAMLMDSKWAKTAVETLKL</sequence>
<dbReference type="OrthoDB" id="9772736at2"/>
<evidence type="ECO:0000256" key="1">
    <source>
        <dbReference type="ARBA" id="ARBA00022630"/>
    </source>
</evidence>
<proteinExistence type="predicted"/>
<dbReference type="GO" id="GO:0010181">
    <property type="term" value="F:FMN binding"/>
    <property type="evidence" value="ECO:0007669"/>
    <property type="project" value="InterPro"/>
</dbReference>
<dbReference type="PANTHER" id="PTHR43656:SF2">
    <property type="entry name" value="BINDING OXIDOREDUCTASE, PUTATIVE (AFU_ORTHOLOGUE AFUA_2G08260)-RELATED"/>
    <property type="match status" value="1"/>
</dbReference>
<dbReference type="Pfam" id="PF00724">
    <property type="entry name" value="Oxidored_FMN"/>
    <property type="match status" value="1"/>
</dbReference>
<feature type="domain" description="NADH:flavin oxidoreductase/NADH oxidase N-terminal" evidence="3">
    <location>
        <begin position="4"/>
        <end position="325"/>
    </location>
</feature>
<dbReference type="SUPFAM" id="SSF51395">
    <property type="entry name" value="FMN-linked oxidoreductases"/>
    <property type="match status" value="1"/>
</dbReference>
<evidence type="ECO:0000256" key="2">
    <source>
        <dbReference type="ARBA" id="ARBA00023002"/>
    </source>
</evidence>
<dbReference type="InterPro" id="IPR013785">
    <property type="entry name" value="Aldolase_TIM"/>
</dbReference>
<comment type="caution">
    <text evidence="4">The sequence shown here is derived from an EMBL/GenBank/DDBJ whole genome shotgun (WGS) entry which is preliminary data.</text>
</comment>
<evidence type="ECO:0000259" key="3">
    <source>
        <dbReference type="Pfam" id="PF00724"/>
    </source>
</evidence>
<dbReference type="InterPro" id="IPR051799">
    <property type="entry name" value="NADH_flavin_oxidoreductase"/>
</dbReference>
<accession>A0A1V4SL36</accession>
<dbReference type="STRING" id="48256.CLHUN_15170"/>
<dbReference type="Gene3D" id="3.20.20.70">
    <property type="entry name" value="Aldolase class I"/>
    <property type="match status" value="1"/>
</dbReference>
<evidence type="ECO:0000313" key="4">
    <source>
        <dbReference type="EMBL" id="OPX44524.1"/>
    </source>
</evidence>